<dbReference type="Proteomes" id="UP000198988">
    <property type="component" value="Unassembled WGS sequence"/>
</dbReference>
<gene>
    <name evidence="1" type="ORF">BAZSYMA_ACONTIG41858_0</name>
</gene>
<proteinExistence type="predicted"/>
<organism evidence="1 2">
    <name type="scientific">Bathymodiolus azoricus thioautotrophic gill symbiont</name>
    <dbReference type="NCBI Taxonomy" id="235205"/>
    <lineage>
        <taxon>Bacteria</taxon>
        <taxon>Pseudomonadati</taxon>
        <taxon>Pseudomonadota</taxon>
        <taxon>Gammaproteobacteria</taxon>
        <taxon>sulfur-oxidizing symbionts</taxon>
    </lineage>
</organism>
<reference evidence="2" key="1">
    <citation type="submission" date="2016-06" db="EMBL/GenBank/DDBJ databases">
        <authorList>
            <person name="Petersen J."/>
            <person name="Sayavedra L."/>
        </authorList>
    </citation>
    <scope>NUCLEOTIDE SEQUENCE [LARGE SCALE GENOMIC DNA]</scope>
    <source>
        <strain evidence="2">BazSymA</strain>
    </source>
</reference>
<evidence type="ECO:0000313" key="2">
    <source>
        <dbReference type="Proteomes" id="UP000198988"/>
    </source>
</evidence>
<protein>
    <submittedName>
        <fullName evidence="1">Uncharacterized protein</fullName>
    </submittedName>
</protein>
<name>A0A1H6M842_9GAMM</name>
<accession>A0A1H6M842</accession>
<dbReference type="AlphaFoldDB" id="A0A1H6M842"/>
<sequence>MATQCLGITISNNIFVFTVYCKKNYHMYTIISILQFKKS</sequence>
<evidence type="ECO:0000313" key="1">
    <source>
        <dbReference type="EMBL" id="SEH93697.1"/>
    </source>
</evidence>
<dbReference type="EMBL" id="CDSC02000341">
    <property type="protein sequence ID" value="SEH93697.1"/>
    <property type="molecule type" value="Genomic_DNA"/>
</dbReference>